<evidence type="ECO:0000256" key="1">
    <source>
        <dbReference type="SAM" id="MobiDB-lite"/>
    </source>
</evidence>
<evidence type="ECO:0000313" key="3">
    <source>
        <dbReference type="Proteomes" id="UP000275846"/>
    </source>
</evidence>
<feature type="region of interest" description="Disordered" evidence="1">
    <location>
        <begin position="1"/>
        <end position="22"/>
    </location>
</feature>
<protein>
    <submittedName>
        <fullName evidence="2 4">Uncharacterized protein</fullName>
    </submittedName>
</protein>
<evidence type="ECO:0000313" key="4">
    <source>
        <dbReference type="WBParaSite" id="SSLN_0000251701-mRNA-1"/>
    </source>
</evidence>
<dbReference type="AlphaFoldDB" id="A0A183SDZ5"/>
<organism evidence="4">
    <name type="scientific">Schistocephalus solidus</name>
    <name type="common">Tapeworm</name>
    <dbReference type="NCBI Taxonomy" id="70667"/>
    <lineage>
        <taxon>Eukaryota</taxon>
        <taxon>Metazoa</taxon>
        <taxon>Spiralia</taxon>
        <taxon>Lophotrochozoa</taxon>
        <taxon>Platyhelminthes</taxon>
        <taxon>Cestoda</taxon>
        <taxon>Eucestoda</taxon>
        <taxon>Diphyllobothriidea</taxon>
        <taxon>Diphyllobothriidae</taxon>
        <taxon>Schistocephalus</taxon>
    </lineage>
</organism>
<dbReference type="WBParaSite" id="SSLN_0000251701-mRNA-1">
    <property type="protein sequence ID" value="SSLN_0000251701-mRNA-1"/>
    <property type="gene ID" value="SSLN_0000251701"/>
</dbReference>
<reference evidence="4" key="1">
    <citation type="submission" date="2016-06" db="UniProtKB">
        <authorList>
            <consortium name="WormBaseParasite"/>
        </authorList>
    </citation>
    <scope>IDENTIFICATION</scope>
</reference>
<reference evidence="2 3" key="2">
    <citation type="submission" date="2018-11" db="EMBL/GenBank/DDBJ databases">
        <authorList>
            <consortium name="Pathogen Informatics"/>
        </authorList>
    </citation>
    <scope>NUCLEOTIDE SEQUENCE [LARGE SCALE GENOMIC DNA]</scope>
    <source>
        <strain evidence="2 3">NST_G2</strain>
    </source>
</reference>
<accession>A0A183SDZ5</accession>
<evidence type="ECO:0000313" key="2">
    <source>
        <dbReference type="EMBL" id="VDL88828.1"/>
    </source>
</evidence>
<sequence length="96" mass="9921">MERTISTSKSATKTTPSAYLNGTAVADVDIGGTNESAINAAAKASADSNDSISSSGTPEQEDETASRQGQNNFDMSLADNAGCIENNFQEFPNEPG</sequence>
<keyword evidence="3" id="KW-1185">Reference proteome</keyword>
<feature type="compositionally biased region" description="Low complexity" evidence="1">
    <location>
        <begin position="1"/>
        <end position="18"/>
    </location>
</feature>
<feature type="region of interest" description="Disordered" evidence="1">
    <location>
        <begin position="41"/>
        <end position="96"/>
    </location>
</feature>
<gene>
    <name evidence="2" type="ORF">SSLN_LOCUS2443</name>
</gene>
<dbReference type="OrthoDB" id="10511263at2759"/>
<dbReference type="Proteomes" id="UP000275846">
    <property type="component" value="Unassembled WGS sequence"/>
</dbReference>
<proteinExistence type="predicted"/>
<name>A0A183SDZ5_SCHSO</name>
<feature type="compositionally biased region" description="Low complexity" evidence="1">
    <location>
        <begin position="41"/>
        <end position="55"/>
    </location>
</feature>
<dbReference type="EMBL" id="UYSU01032254">
    <property type="protein sequence ID" value="VDL88828.1"/>
    <property type="molecule type" value="Genomic_DNA"/>
</dbReference>